<evidence type="ECO:0000313" key="2">
    <source>
        <dbReference type="EMBL" id="KAF2534689.1"/>
    </source>
</evidence>
<dbReference type="EMBL" id="QGKX02002183">
    <property type="protein sequence ID" value="KAF3485845.1"/>
    <property type="molecule type" value="Genomic_DNA"/>
</dbReference>
<dbReference type="Proteomes" id="UP000712600">
    <property type="component" value="Unassembled WGS sequence"/>
</dbReference>
<proteinExistence type="predicted"/>
<accession>A0A8S9MPN2</accession>
<sequence length="86" mass="9891">MQPLNTPTNEGDEARRSQPQDRGKDIGDSASRRARIHIREDSDFEMEDEKETMEAAKALKSTVTIYLEQVFSKKFEAIQSMVERQS</sequence>
<comment type="caution">
    <text evidence="4">The sequence shown here is derived from an EMBL/GenBank/DDBJ whole genome shotgun (WGS) entry which is preliminary data.</text>
</comment>
<name>A0A8S9MPN2_BRACR</name>
<gene>
    <name evidence="3" type="ORF">F2Q68_00034497</name>
    <name evidence="4" type="ORF">F2Q69_00053285</name>
    <name evidence="2" type="ORF">F2Q70_00030021</name>
</gene>
<reference evidence="2" key="2">
    <citation type="submission" date="2019-12" db="EMBL/GenBank/DDBJ databases">
        <title>Genome sequencing and annotation of Brassica cretica.</title>
        <authorList>
            <person name="Studholme D.J."/>
            <person name="Sarris P.F."/>
        </authorList>
    </citation>
    <scope>NUCLEOTIDE SEQUENCE</scope>
    <source>
        <strain evidence="3">PFS-001/15</strain>
        <strain evidence="2">PFS-102/07</strain>
        <tissue evidence="2">Leaf</tissue>
    </source>
</reference>
<evidence type="ECO:0000313" key="5">
    <source>
        <dbReference type="Proteomes" id="UP000712600"/>
    </source>
</evidence>
<feature type="compositionally biased region" description="Basic and acidic residues" evidence="1">
    <location>
        <begin position="12"/>
        <end position="41"/>
    </location>
</feature>
<dbReference type="EMBL" id="QGKY02002305">
    <property type="protein sequence ID" value="KAF2534689.1"/>
    <property type="molecule type" value="Genomic_DNA"/>
</dbReference>
<dbReference type="EMBL" id="QGKW02001988">
    <property type="protein sequence ID" value="KAF2552904.1"/>
    <property type="molecule type" value="Genomic_DNA"/>
</dbReference>
<protein>
    <submittedName>
        <fullName evidence="4">Uncharacterized protein</fullName>
    </submittedName>
</protein>
<reference evidence="4" key="1">
    <citation type="submission" date="2019-12" db="EMBL/GenBank/DDBJ databases">
        <title>Genome sequencing and annotation of Brassica cretica.</title>
        <authorList>
            <person name="Studholme D.J."/>
            <person name="Sarris P."/>
        </authorList>
    </citation>
    <scope>NUCLEOTIDE SEQUENCE</scope>
    <source>
        <strain evidence="4">PFS-109/04</strain>
        <tissue evidence="4">Leaf</tissue>
    </source>
</reference>
<feature type="region of interest" description="Disordered" evidence="1">
    <location>
        <begin position="1"/>
        <end position="49"/>
    </location>
</feature>
<dbReference type="Proteomes" id="UP000712281">
    <property type="component" value="Unassembled WGS sequence"/>
</dbReference>
<evidence type="ECO:0000313" key="3">
    <source>
        <dbReference type="EMBL" id="KAF2552904.1"/>
    </source>
</evidence>
<evidence type="ECO:0000256" key="1">
    <source>
        <dbReference type="SAM" id="MobiDB-lite"/>
    </source>
</evidence>
<dbReference type="AlphaFoldDB" id="A0A8S9MPN2"/>
<organism evidence="4 5">
    <name type="scientific">Brassica cretica</name>
    <name type="common">Mustard</name>
    <dbReference type="NCBI Taxonomy" id="69181"/>
    <lineage>
        <taxon>Eukaryota</taxon>
        <taxon>Viridiplantae</taxon>
        <taxon>Streptophyta</taxon>
        <taxon>Embryophyta</taxon>
        <taxon>Tracheophyta</taxon>
        <taxon>Spermatophyta</taxon>
        <taxon>Magnoliopsida</taxon>
        <taxon>eudicotyledons</taxon>
        <taxon>Gunneridae</taxon>
        <taxon>Pentapetalae</taxon>
        <taxon>rosids</taxon>
        <taxon>malvids</taxon>
        <taxon>Brassicales</taxon>
        <taxon>Brassicaceae</taxon>
        <taxon>Brassiceae</taxon>
        <taxon>Brassica</taxon>
    </lineage>
</organism>
<evidence type="ECO:0000313" key="4">
    <source>
        <dbReference type="EMBL" id="KAF3485845.1"/>
    </source>
</evidence>